<dbReference type="Proteomes" id="UP000824890">
    <property type="component" value="Unassembled WGS sequence"/>
</dbReference>
<feature type="region of interest" description="Disordered" evidence="1">
    <location>
        <begin position="1"/>
        <end position="34"/>
    </location>
</feature>
<dbReference type="EMBL" id="JAGKQM010000011">
    <property type="protein sequence ID" value="KAH0903214.1"/>
    <property type="molecule type" value="Genomic_DNA"/>
</dbReference>
<gene>
    <name evidence="2" type="ORF">HID58_042717</name>
</gene>
<sequence>MLPQGVKAHSKQSSSRRRLQRSGDRGTVAEIAERLRASREQPVIRRGRRIRKAHIENPRESYTHTST</sequence>
<proteinExistence type="predicted"/>
<comment type="caution">
    <text evidence="2">The sequence shown here is derived from an EMBL/GenBank/DDBJ whole genome shotgun (WGS) entry which is preliminary data.</text>
</comment>
<reference evidence="2 3" key="1">
    <citation type="submission" date="2021-05" db="EMBL/GenBank/DDBJ databases">
        <title>Genome Assembly of Synthetic Allotetraploid Brassica napus Reveals Homoeologous Exchanges between Subgenomes.</title>
        <authorList>
            <person name="Davis J.T."/>
        </authorList>
    </citation>
    <scope>NUCLEOTIDE SEQUENCE [LARGE SCALE GENOMIC DNA]</scope>
    <source>
        <strain evidence="3">cv. Da-Ae</strain>
        <tissue evidence="2">Seedling</tissue>
    </source>
</reference>
<feature type="compositionally biased region" description="Basic residues" evidence="1">
    <location>
        <begin position="8"/>
        <end position="20"/>
    </location>
</feature>
<evidence type="ECO:0000256" key="1">
    <source>
        <dbReference type="SAM" id="MobiDB-lite"/>
    </source>
</evidence>
<evidence type="ECO:0000313" key="3">
    <source>
        <dbReference type="Proteomes" id="UP000824890"/>
    </source>
</evidence>
<evidence type="ECO:0000313" key="2">
    <source>
        <dbReference type="EMBL" id="KAH0903214.1"/>
    </source>
</evidence>
<keyword evidence="3" id="KW-1185">Reference proteome</keyword>
<name>A0ABQ8BEG2_BRANA</name>
<organism evidence="2 3">
    <name type="scientific">Brassica napus</name>
    <name type="common">Rape</name>
    <dbReference type="NCBI Taxonomy" id="3708"/>
    <lineage>
        <taxon>Eukaryota</taxon>
        <taxon>Viridiplantae</taxon>
        <taxon>Streptophyta</taxon>
        <taxon>Embryophyta</taxon>
        <taxon>Tracheophyta</taxon>
        <taxon>Spermatophyta</taxon>
        <taxon>Magnoliopsida</taxon>
        <taxon>eudicotyledons</taxon>
        <taxon>Gunneridae</taxon>
        <taxon>Pentapetalae</taxon>
        <taxon>rosids</taxon>
        <taxon>malvids</taxon>
        <taxon>Brassicales</taxon>
        <taxon>Brassicaceae</taxon>
        <taxon>Brassiceae</taxon>
        <taxon>Brassica</taxon>
    </lineage>
</organism>
<protein>
    <submittedName>
        <fullName evidence="2">Uncharacterized protein</fullName>
    </submittedName>
</protein>
<feature type="non-terminal residue" evidence="2">
    <location>
        <position position="67"/>
    </location>
</feature>
<accession>A0ABQ8BEG2</accession>